<dbReference type="HOGENOM" id="CLU_016218_1_2_5"/>
<dbReference type="PANTHER" id="PTHR43475:SF1">
    <property type="entry name" value="METHYLTHIORIBOSE-1-PHOSPHATE ISOMERASE"/>
    <property type="match status" value="1"/>
</dbReference>
<evidence type="ECO:0000256" key="2">
    <source>
        <dbReference type="ARBA" id="ARBA00050906"/>
    </source>
</evidence>
<comment type="similarity">
    <text evidence="5">Belongs to the EIF-2B alpha/beta/delta subunits family. MtnA subfamily.</text>
</comment>
<dbReference type="InterPro" id="IPR011559">
    <property type="entry name" value="Initiation_fac_2B_a/b/d"/>
</dbReference>
<accession>S3H6P3</accession>
<keyword evidence="5" id="KW-0028">Amino-acid biosynthesis</keyword>
<gene>
    <name evidence="5 6" type="primary">mtnA</name>
    <name evidence="6" type="ORF">RGCCGE502_31877</name>
</gene>
<evidence type="ECO:0000256" key="3">
    <source>
        <dbReference type="ARBA" id="ARBA00051169"/>
    </source>
</evidence>
<dbReference type="InterPro" id="IPR037171">
    <property type="entry name" value="NagB/RpiA_transferase-like"/>
</dbReference>
<dbReference type="Pfam" id="PF01008">
    <property type="entry name" value="IF-2B"/>
    <property type="match status" value="1"/>
</dbReference>
<dbReference type="NCBIfam" id="TIGR00524">
    <property type="entry name" value="eIF-2B_rel"/>
    <property type="match status" value="1"/>
</dbReference>
<feature type="binding site" evidence="5">
    <location>
        <position position="190"/>
    </location>
    <ligand>
        <name>substrate</name>
    </ligand>
</feature>
<comment type="pathway">
    <text evidence="5">Amino-acid biosynthesis; L-methionine biosynthesis via salvage pathway; L-methionine from S-methyl-5-thio-alpha-D-ribose 1-phosphate: step 1/6.</text>
</comment>
<dbReference type="PANTHER" id="PTHR43475">
    <property type="entry name" value="METHYLTHIORIBOSE-1-PHOSPHATE ISOMERASE"/>
    <property type="match status" value="1"/>
</dbReference>
<feature type="binding site" evidence="5">
    <location>
        <position position="88"/>
    </location>
    <ligand>
        <name>substrate</name>
    </ligand>
</feature>
<evidence type="ECO:0000313" key="6">
    <source>
        <dbReference type="EMBL" id="EPE94379.1"/>
    </source>
</evidence>
<dbReference type="AlphaFoldDB" id="S3H6P3"/>
<comment type="function">
    <text evidence="4">Catalyzes the interconversion of methylthioribose-1-phosphate (MTR-1-P) into methylthioribulose-1-phosphate (MTRu-1-P). Also catalyzes the interconversion of 5-deoxyribose 1-phosphate and 5-deoxyribulose 1-phosphate. Part of a bifunctional DHAP-shunt salvage pathway for SAM by-products.</text>
</comment>
<name>S3H6P3_9HYPH</name>
<feature type="binding site" evidence="5">
    <location>
        <begin position="241"/>
        <end position="242"/>
    </location>
    <ligand>
        <name>substrate</name>
    </ligand>
</feature>
<dbReference type="InterPro" id="IPR042529">
    <property type="entry name" value="IF_2B-like_C"/>
</dbReference>
<sequence length="346" mass="35566">MTAVSNIPTAYPVPLHWDGEALDIIDQRALPQAERRLRLNTCADVADAIRALAIRGAPLLGIAAAYGLVLAAREGKLAQGGALLRAARPTAVNLPRTIDRCVAVVAASTDSPEATLLAEAQRLVNVEVNASDGITRHGASLLACARTIMTVCNTGALGTGHRGTALGIIIRLAETGPVTAICCETRPLLQGARLSSWELSRHGVAATVIVDSAAAALMRTLPIDAVVVGCDRLAANGDLINKIGTYGIALAAAAHGIPFIAAVTRSSIDAATPSGDDVEIEQRDPGEVLDLVPGVAALPGVTALNPAFDVTPARLITAVVTEAGVVRHASDPRTARLSETTDRAGL</sequence>
<dbReference type="UniPathway" id="UPA00904">
    <property type="reaction ID" value="UER00874"/>
</dbReference>
<dbReference type="EC" id="5.3.1.23" evidence="5"/>
<dbReference type="InterPro" id="IPR000649">
    <property type="entry name" value="IF-2B-related"/>
</dbReference>
<reference evidence="6 7" key="1">
    <citation type="journal article" date="2012" name="J. Bacteriol.">
        <title>Genome sequence of Rhizobium grahamii CCGE502, a broad-host-range symbiont with low nodulation competitiveness in Phaseolus vulgaris.</title>
        <authorList>
            <person name="Althabegoiti M.J."/>
            <person name="Lozano L."/>
            <person name="Torres-Tejerizo G."/>
            <person name="Ormeno-Orrillo E."/>
            <person name="Rogel M.A."/>
            <person name="Gonzalez V."/>
            <person name="Martinez-Romero E."/>
        </authorList>
    </citation>
    <scope>NUCLEOTIDE SEQUENCE [LARGE SCALE GENOMIC DNA]</scope>
    <source>
        <strain evidence="6 7">CCGE 502</strain>
        <plasmid evidence="6">pRg502b</plasmid>
    </source>
</reference>
<dbReference type="Gene3D" id="3.40.50.10470">
    <property type="entry name" value="Translation initiation factor eif-2b, domain 2"/>
    <property type="match status" value="1"/>
</dbReference>
<comment type="catalytic activity">
    <reaction evidence="3">
        <text>5-(methylsulfanyl)-alpha-D-ribose 1-phosphate = 5-(methylsulfanyl)-D-ribulose 1-phosphate</text>
        <dbReference type="Rhea" id="RHEA:19989"/>
        <dbReference type="ChEBI" id="CHEBI:58533"/>
        <dbReference type="ChEBI" id="CHEBI:58548"/>
        <dbReference type="EC" id="5.3.1.23"/>
    </reaction>
    <physiologicalReaction direction="left-to-right" evidence="3">
        <dbReference type="Rhea" id="RHEA:19990"/>
    </physiologicalReaction>
</comment>
<feature type="binding site" evidence="5">
    <location>
        <begin position="55"/>
        <end position="57"/>
    </location>
    <ligand>
        <name>substrate</name>
    </ligand>
</feature>
<organism evidence="6 7">
    <name type="scientific">Rhizobium grahamii CCGE 502</name>
    <dbReference type="NCBI Taxonomy" id="990285"/>
    <lineage>
        <taxon>Bacteria</taxon>
        <taxon>Pseudomonadati</taxon>
        <taxon>Pseudomonadota</taxon>
        <taxon>Alphaproteobacteria</taxon>
        <taxon>Hyphomicrobiales</taxon>
        <taxon>Rhizobiaceae</taxon>
        <taxon>Rhizobium/Agrobacterium group</taxon>
        <taxon>Rhizobium</taxon>
    </lineage>
</organism>
<comment type="catalytic activity">
    <reaction evidence="2">
        <text>5-deoxy-alpha-D-ribose 1-phosphate = 5-deoxy-D-ribulose 1-phosphate</text>
        <dbReference type="Rhea" id="RHEA:61296"/>
        <dbReference type="ChEBI" id="CHEBI:58749"/>
        <dbReference type="ChEBI" id="CHEBI:144504"/>
    </reaction>
    <physiologicalReaction direction="left-to-right" evidence="2">
        <dbReference type="Rhea" id="RHEA:61297"/>
    </physiologicalReaction>
</comment>
<keyword evidence="7" id="KW-1185">Reference proteome</keyword>
<dbReference type="RefSeq" id="WP_016558269.1">
    <property type="nucleotide sequence ID" value="NZ_AEYE02000036.1"/>
</dbReference>
<dbReference type="EMBL" id="AEYE02000036">
    <property type="protein sequence ID" value="EPE94379.1"/>
    <property type="molecule type" value="Genomic_DNA"/>
</dbReference>
<dbReference type="GO" id="GO:0046523">
    <property type="term" value="F:S-methyl-5-thioribose-1-phosphate isomerase activity"/>
    <property type="evidence" value="ECO:0007669"/>
    <property type="project" value="UniProtKB-UniRule"/>
</dbReference>
<dbReference type="Gene3D" id="1.20.120.420">
    <property type="entry name" value="translation initiation factor eif-2b, domain 1"/>
    <property type="match status" value="1"/>
</dbReference>
<dbReference type="FunFam" id="3.40.50.10470:FF:000006">
    <property type="entry name" value="Methylthioribose-1-phosphate isomerase"/>
    <property type="match status" value="1"/>
</dbReference>
<evidence type="ECO:0000256" key="1">
    <source>
        <dbReference type="ARBA" id="ARBA00023235"/>
    </source>
</evidence>
<dbReference type="NCBIfam" id="TIGR00512">
    <property type="entry name" value="salvage_mtnA"/>
    <property type="match status" value="1"/>
</dbReference>
<evidence type="ECO:0000256" key="5">
    <source>
        <dbReference type="HAMAP-Rule" id="MF_01678"/>
    </source>
</evidence>
<dbReference type="InterPro" id="IPR005251">
    <property type="entry name" value="IF-M1Pi"/>
</dbReference>
<dbReference type="NCBIfam" id="NF004326">
    <property type="entry name" value="PRK05720.1"/>
    <property type="match status" value="1"/>
</dbReference>
<protein>
    <recommendedName>
        <fullName evidence="5">Methylthioribose-1-phosphate isomerase</fullName>
        <shortName evidence="5">M1Pi</shortName>
        <shortName evidence="5">MTR-1-P isomerase</shortName>
        <ecNumber evidence="5">5.3.1.23</ecNumber>
    </recommendedName>
    <alternativeName>
        <fullName evidence="5">S-methyl-5-thioribose-1-phosphate isomerase</fullName>
    </alternativeName>
</protein>
<dbReference type="SUPFAM" id="SSF100950">
    <property type="entry name" value="NagB/RpiA/CoA transferase-like"/>
    <property type="match status" value="1"/>
</dbReference>
<evidence type="ECO:0000313" key="7">
    <source>
        <dbReference type="Proteomes" id="UP000014411"/>
    </source>
</evidence>
<feature type="active site" description="Proton donor" evidence="5">
    <location>
        <position position="231"/>
    </location>
</feature>
<comment type="caution">
    <text evidence="6">The sequence shown here is derived from an EMBL/GenBank/DDBJ whole genome shotgun (WGS) entry which is preliminary data.</text>
</comment>
<keyword evidence="1 5" id="KW-0413">Isomerase</keyword>
<keyword evidence="6" id="KW-0614">Plasmid</keyword>
<geneLocation type="plasmid" evidence="6">
    <name>pRg502b</name>
</geneLocation>
<evidence type="ECO:0000256" key="4">
    <source>
        <dbReference type="ARBA" id="ARBA00058145"/>
    </source>
</evidence>
<proteinExistence type="inferred from homology"/>
<dbReference type="HAMAP" id="MF_01678">
    <property type="entry name" value="Salvage_MtnA"/>
    <property type="match status" value="1"/>
</dbReference>
<keyword evidence="5" id="KW-0486">Methionine biosynthesis</keyword>
<dbReference type="InterPro" id="IPR027363">
    <property type="entry name" value="M1Pi_N"/>
</dbReference>
<dbReference type="Proteomes" id="UP000014411">
    <property type="component" value="Unassembled WGS sequence"/>
</dbReference>
<dbReference type="GO" id="GO:0019509">
    <property type="term" value="P:L-methionine salvage from methylthioadenosine"/>
    <property type="evidence" value="ECO:0007669"/>
    <property type="project" value="UniProtKB-UniRule"/>
</dbReference>
<feature type="site" description="Transition state stabilizer" evidence="5">
    <location>
        <position position="152"/>
    </location>
</feature>